<comment type="caution">
    <text evidence="1">The sequence shown here is derived from an EMBL/GenBank/DDBJ whole genome shotgun (WGS) entry which is preliminary data.</text>
</comment>
<evidence type="ECO:0000313" key="2">
    <source>
        <dbReference type="Proteomes" id="UP001233999"/>
    </source>
</evidence>
<protein>
    <submittedName>
        <fullName evidence="1">Uncharacterized protein</fullName>
    </submittedName>
</protein>
<reference evidence="1" key="1">
    <citation type="journal article" date="2023" name="IScience">
        <title>Live-bearing cockroach genome reveals convergent evolutionary mechanisms linked to viviparity in insects and beyond.</title>
        <authorList>
            <person name="Fouks B."/>
            <person name="Harrison M.C."/>
            <person name="Mikhailova A.A."/>
            <person name="Marchal E."/>
            <person name="English S."/>
            <person name="Carruthers M."/>
            <person name="Jennings E.C."/>
            <person name="Chiamaka E.L."/>
            <person name="Frigard R.A."/>
            <person name="Pippel M."/>
            <person name="Attardo G.M."/>
            <person name="Benoit J.B."/>
            <person name="Bornberg-Bauer E."/>
            <person name="Tobe S.S."/>
        </authorList>
    </citation>
    <scope>NUCLEOTIDE SEQUENCE</scope>
    <source>
        <strain evidence="1">Stay&amp;Tobe</strain>
    </source>
</reference>
<reference evidence="1" key="2">
    <citation type="submission" date="2023-05" db="EMBL/GenBank/DDBJ databases">
        <authorList>
            <person name="Fouks B."/>
        </authorList>
    </citation>
    <scope>NUCLEOTIDE SEQUENCE</scope>
    <source>
        <strain evidence="1">Stay&amp;Tobe</strain>
        <tissue evidence="1">Testes</tissue>
    </source>
</reference>
<dbReference type="Proteomes" id="UP001233999">
    <property type="component" value="Unassembled WGS sequence"/>
</dbReference>
<gene>
    <name evidence="1" type="ORF">L9F63_017074</name>
</gene>
<dbReference type="AlphaFoldDB" id="A0AAD8EGI3"/>
<dbReference type="EMBL" id="JASPKZ010004914">
    <property type="protein sequence ID" value="KAJ9589735.1"/>
    <property type="molecule type" value="Genomic_DNA"/>
</dbReference>
<organism evidence="1 2">
    <name type="scientific">Diploptera punctata</name>
    <name type="common">Pacific beetle cockroach</name>
    <dbReference type="NCBI Taxonomy" id="6984"/>
    <lineage>
        <taxon>Eukaryota</taxon>
        <taxon>Metazoa</taxon>
        <taxon>Ecdysozoa</taxon>
        <taxon>Arthropoda</taxon>
        <taxon>Hexapoda</taxon>
        <taxon>Insecta</taxon>
        <taxon>Pterygota</taxon>
        <taxon>Neoptera</taxon>
        <taxon>Polyneoptera</taxon>
        <taxon>Dictyoptera</taxon>
        <taxon>Blattodea</taxon>
        <taxon>Blaberoidea</taxon>
        <taxon>Blaberidae</taxon>
        <taxon>Diplopterinae</taxon>
        <taxon>Diploptera</taxon>
    </lineage>
</organism>
<proteinExistence type="predicted"/>
<keyword evidence="2" id="KW-1185">Reference proteome</keyword>
<accession>A0AAD8EGI3</accession>
<sequence>LRVPTSISQHAVSIESDGRITCDCSAPLRVRLLSRCRLPTAEHQGRPSSAS</sequence>
<evidence type="ECO:0000313" key="1">
    <source>
        <dbReference type="EMBL" id="KAJ9589735.1"/>
    </source>
</evidence>
<name>A0AAD8EGI3_DIPPU</name>
<feature type="non-terminal residue" evidence="1">
    <location>
        <position position="51"/>
    </location>
</feature>
<feature type="non-terminal residue" evidence="1">
    <location>
        <position position="1"/>
    </location>
</feature>